<proteinExistence type="inferred from homology"/>
<organism evidence="3 4">
    <name type="scientific">Paenibacillus thailandensis</name>
    <dbReference type="NCBI Taxonomy" id="393250"/>
    <lineage>
        <taxon>Bacteria</taxon>
        <taxon>Bacillati</taxon>
        <taxon>Bacillota</taxon>
        <taxon>Bacilli</taxon>
        <taxon>Bacillales</taxon>
        <taxon>Paenibacillaceae</taxon>
        <taxon>Paenibacillus</taxon>
    </lineage>
</organism>
<dbReference type="PANTHER" id="PTHR36512:SF3">
    <property type="entry name" value="BLR5678 PROTEIN"/>
    <property type="match status" value="1"/>
</dbReference>
<evidence type="ECO:0000313" key="3">
    <source>
        <dbReference type="EMBL" id="MFD2659930.1"/>
    </source>
</evidence>
<reference evidence="4" key="1">
    <citation type="journal article" date="2019" name="Int. J. Syst. Evol. Microbiol.">
        <title>The Global Catalogue of Microorganisms (GCM) 10K type strain sequencing project: providing services to taxonomists for standard genome sequencing and annotation.</title>
        <authorList>
            <consortium name="The Broad Institute Genomics Platform"/>
            <consortium name="The Broad Institute Genome Sequencing Center for Infectious Disease"/>
            <person name="Wu L."/>
            <person name="Ma J."/>
        </authorList>
    </citation>
    <scope>NUCLEOTIDE SEQUENCE [LARGE SCALE GENOMIC DNA]</scope>
    <source>
        <strain evidence="4">TISTR 1827</strain>
    </source>
</reference>
<dbReference type="Proteomes" id="UP001597493">
    <property type="component" value="Unassembled WGS sequence"/>
</dbReference>
<keyword evidence="4" id="KW-1185">Reference proteome</keyword>
<protein>
    <submittedName>
        <fullName evidence="3">P1 family peptidase</fullName>
    </submittedName>
</protein>
<gene>
    <name evidence="3" type="ORF">ACFSW5_06570</name>
</gene>
<name>A0ABW5QV04_9BACL</name>
<dbReference type="SUPFAM" id="SSF56266">
    <property type="entry name" value="DmpA/ArgJ-like"/>
    <property type="match status" value="1"/>
</dbReference>
<dbReference type="Pfam" id="PF03576">
    <property type="entry name" value="Peptidase_S58"/>
    <property type="match status" value="1"/>
</dbReference>
<dbReference type="EMBL" id="JBHUMY010000006">
    <property type="protein sequence ID" value="MFD2659930.1"/>
    <property type="molecule type" value="Genomic_DNA"/>
</dbReference>
<dbReference type="Gene3D" id="3.60.70.12">
    <property type="entry name" value="L-amino peptidase D-ALA esterase/amidase"/>
    <property type="match status" value="1"/>
</dbReference>
<sequence>MSRQRFRETGFTVGSLPTGPANGITDVPGVSVGHVTLIEEREGVSVRTGVTAILPHQGNPFRNKVAAASYVINGFGKTTGLVQVDELGVLESPIMLTDTFGVPAATEGALRYMMELDEGVGAEAGSINIVTGECNDKFLNDMRGLHVRPEHAVEAIREAKAAHDAGRPAAEGAVGAGTGMVCYGWKGGIGTSSRVVEAEGSVYHIGVLTLTNFGKQEDLTVLGQPIGRLLQEREAEGRNDDGSVIIVIGTDLPLDARQLKRLAKRASFGLANTGAIAHHGSGDIVIAFSNGNLVPHEPQSDFVPMRTVREDGALISACFRAVVEAVEEAVYNSLFAGESMTGHQGRTVRGLPVKETAELLRSRLLL</sequence>
<feature type="region of interest" description="Disordered" evidence="2">
    <location>
        <begin position="1"/>
        <end position="24"/>
    </location>
</feature>
<evidence type="ECO:0000256" key="1">
    <source>
        <dbReference type="ARBA" id="ARBA00007068"/>
    </source>
</evidence>
<accession>A0ABW5QV04</accession>
<evidence type="ECO:0000256" key="2">
    <source>
        <dbReference type="SAM" id="MobiDB-lite"/>
    </source>
</evidence>
<comment type="similarity">
    <text evidence="1">Belongs to the peptidase S58 family.</text>
</comment>
<dbReference type="CDD" id="cd02253">
    <property type="entry name" value="DmpA"/>
    <property type="match status" value="1"/>
</dbReference>
<evidence type="ECO:0000313" key="4">
    <source>
        <dbReference type="Proteomes" id="UP001597493"/>
    </source>
</evidence>
<dbReference type="PANTHER" id="PTHR36512">
    <property type="entry name" value="D-AMINOPEPTIDASE"/>
    <property type="match status" value="1"/>
</dbReference>
<dbReference type="RefSeq" id="WP_379270605.1">
    <property type="nucleotide sequence ID" value="NZ_JBHUGT010000032.1"/>
</dbReference>
<dbReference type="InterPro" id="IPR005321">
    <property type="entry name" value="Peptidase_S58_DmpA"/>
</dbReference>
<comment type="caution">
    <text evidence="3">The sequence shown here is derived from an EMBL/GenBank/DDBJ whole genome shotgun (WGS) entry which is preliminary data.</text>
</comment>
<dbReference type="InterPro" id="IPR016117">
    <property type="entry name" value="ArgJ-like_dom_sf"/>
</dbReference>